<dbReference type="InterPro" id="IPR051478">
    <property type="entry name" value="Beta-lactamase-like_AB/R"/>
</dbReference>
<dbReference type="Gene3D" id="3.40.710.10">
    <property type="entry name" value="DD-peptidase/beta-lactamase superfamily"/>
    <property type="match status" value="1"/>
</dbReference>
<comment type="similarity">
    <text evidence="1">Belongs to the beta-lactamase family.</text>
</comment>
<evidence type="ECO:0000259" key="3">
    <source>
        <dbReference type="Pfam" id="PF00144"/>
    </source>
</evidence>
<dbReference type="SUPFAM" id="SSF56601">
    <property type="entry name" value="beta-lactamase/transpeptidase-like"/>
    <property type="match status" value="1"/>
</dbReference>
<dbReference type="Pfam" id="PF26335">
    <property type="entry name" value="ARB_00930_C"/>
    <property type="match status" value="1"/>
</dbReference>
<name>A0AAW0Q7V6_9PEZI</name>
<evidence type="ECO:0000256" key="1">
    <source>
        <dbReference type="ARBA" id="ARBA00038473"/>
    </source>
</evidence>
<dbReference type="PANTHER" id="PTHR22935">
    <property type="entry name" value="PENICILLIN-BINDING PROTEIN"/>
    <property type="match status" value="1"/>
</dbReference>
<comment type="caution">
    <text evidence="5">The sequence shown here is derived from an EMBL/GenBank/DDBJ whole genome shotgun (WGS) entry which is preliminary data.</text>
</comment>
<feature type="chain" id="PRO_5043878072" evidence="2">
    <location>
        <begin position="27"/>
        <end position="594"/>
    </location>
</feature>
<dbReference type="Pfam" id="PF00144">
    <property type="entry name" value="Beta-lactamase"/>
    <property type="match status" value="1"/>
</dbReference>
<feature type="domain" description="Beta-lactamase-related" evidence="3">
    <location>
        <begin position="98"/>
        <end position="412"/>
    </location>
</feature>
<evidence type="ECO:0000256" key="2">
    <source>
        <dbReference type="SAM" id="SignalP"/>
    </source>
</evidence>
<protein>
    <submittedName>
        <fullName evidence="5">Beta-lactamase 2</fullName>
    </submittedName>
</protein>
<dbReference type="Proteomes" id="UP001392437">
    <property type="component" value="Unassembled WGS sequence"/>
</dbReference>
<dbReference type="PANTHER" id="PTHR22935:SF95">
    <property type="entry name" value="BETA-LACTAMASE-LIKE 1-RELATED"/>
    <property type="match status" value="1"/>
</dbReference>
<evidence type="ECO:0000313" key="6">
    <source>
        <dbReference type="Proteomes" id="UP001392437"/>
    </source>
</evidence>
<proteinExistence type="inferred from homology"/>
<keyword evidence="2" id="KW-0732">Signal</keyword>
<reference evidence="5 6" key="1">
    <citation type="submission" date="2023-01" db="EMBL/GenBank/DDBJ databases">
        <title>Analysis of 21 Apiospora genomes using comparative genomics revels a genus with tremendous synthesis potential of carbohydrate active enzymes and secondary metabolites.</title>
        <authorList>
            <person name="Sorensen T."/>
        </authorList>
    </citation>
    <scope>NUCLEOTIDE SEQUENCE [LARGE SCALE GENOMIC DNA]</scope>
    <source>
        <strain evidence="5 6">CBS 117206</strain>
    </source>
</reference>
<organism evidence="5 6">
    <name type="scientific">Apiospora kogelbergensis</name>
    <dbReference type="NCBI Taxonomy" id="1337665"/>
    <lineage>
        <taxon>Eukaryota</taxon>
        <taxon>Fungi</taxon>
        <taxon>Dikarya</taxon>
        <taxon>Ascomycota</taxon>
        <taxon>Pezizomycotina</taxon>
        <taxon>Sordariomycetes</taxon>
        <taxon>Xylariomycetidae</taxon>
        <taxon>Amphisphaeriales</taxon>
        <taxon>Apiosporaceae</taxon>
        <taxon>Apiospora</taxon>
    </lineage>
</organism>
<dbReference type="EMBL" id="JAQQWP010000011">
    <property type="protein sequence ID" value="KAK8095610.1"/>
    <property type="molecule type" value="Genomic_DNA"/>
</dbReference>
<accession>A0AAW0Q7V6</accession>
<feature type="signal peptide" evidence="2">
    <location>
        <begin position="1"/>
        <end position="26"/>
    </location>
</feature>
<sequence length="594" mass="63330">MRFPSERQCAAAGAFTWVALGGVTSAASLGPCPPLGPVLPAPVRPSSDPDVQAAAKSFESSLKALTAGYNASAVSVVAKSIHEDQPFFSFHYTPPHLNSSGARKVDADTVYRIASISKLYTVLGVMLLDGVRMDDPVAKYLPQLWDMAGAPGEPANDITTPDWDEITLGSLASHQSGLGADLPLELATSPGNWTKLGLPVLADNPGPGCGGTLLLPPCPVSEFYRDFGKHHPVYAPFTSVVYSNVGVGILALVIEAVSGKSFDEYIQDTILDPLGLNSTFPSRPPSDTKRGFVPDTTADKNWWDVDLGPWFSSAGGFYTSTNDFLTFGTAILSHKLLTPAQTRKWMKPKIATSSAGLMLGEPWEIFRADNVTADGRLIEIYSKTGDIIGYDATFCLVPDYDIVVSVLTGGFEAGSAVVFKLCSDAVRGLLPGLEKAGKAEARAAMAGTYADPSTNSTLTLSVDAGRPGLSITDWVVRGADVNANYVNYGAEEAGFVEGVYAPARLYPSGLKAGSDSGRQVSWRAHWDLNTPEANAALDANYVWAGFHCITWAELDRLIYKFNTLDDIVATVGEDGVATSLDLRGFRVQLRRSLV</sequence>
<evidence type="ECO:0000313" key="5">
    <source>
        <dbReference type="EMBL" id="KAK8095610.1"/>
    </source>
</evidence>
<evidence type="ECO:0000259" key="4">
    <source>
        <dbReference type="Pfam" id="PF26335"/>
    </source>
</evidence>
<feature type="domain" description="Beta-lactamase-like ARB-00930-like C-terminal" evidence="4">
    <location>
        <begin position="438"/>
        <end position="591"/>
    </location>
</feature>
<keyword evidence="6" id="KW-1185">Reference proteome</keyword>
<dbReference type="AlphaFoldDB" id="A0AAW0Q7V6"/>
<dbReference type="InterPro" id="IPR012338">
    <property type="entry name" value="Beta-lactam/transpept-like"/>
</dbReference>
<dbReference type="InterPro" id="IPR001466">
    <property type="entry name" value="Beta-lactam-related"/>
</dbReference>
<dbReference type="InterPro" id="IPR058664">
    <property type="entry name" value="ARB_00930-like_C"/>
</dbReference>
<gene>
    <name evidence="5" type="ORF">PG999_013632</name>
</gene>